<dbReference type="GO" id="GO:0016491">
    <property type="term" value="F:oxidoreductase activity"/>
    <property type="evidence" value="ECO:0007669"/>
    <property type="project" value="UniProtKB-KW"/>
</dbReference>
<evidence type="ECO:0000313" key="4">
    <source>
        <dbReference type="Proteomes" id="UP000573599"/>
    </source>
</evidence>
<dbReference type="CDD" id="cd05289">
    <property type="entry name" value="MDR_like_2"/>
    <property type="match status" value="1"/>
</dbReference>
<dbReference type="SMART" id="SM00829">
    <property type="entry name" value="PKS_ER"/>
    <property type="match status" value="1"/>
</dbReference>
<dbReference type="InterPro" id="IPR036291">
    <property type="entry name" value="NAD(P)-bd_dom_sf"/>
</dbReference>
<dbReference type="Gene3D" id="3.90.180.10">
    <property type="entry name" value="Medium-chain alcohol dehydrogenases, catalytic domain"/>
    <property type="match status" value="1"/>
</dbReference>
<keyword evidence="1" id="KW-0560">Oxidoreductase</keyword>
<feature type="domain" description="Enoyl reductase (ER)" evidence="2">
    <location>
        <begin position="13"/>
        <end position="333"/>
    </location>
</feature>
<comment type="caution">
    <text evidence="3">The sequence shown here is derived from an EMBL/GenBank/DDBJ whole genome shotgun (WGS) entry which is preliminary data.</text>
</comment>
<dbReference type="Proteomes" id="UP000573599">
    <property type="component" value="Unassembled WGS sequence"/>
</dbReference>
<keyword evidence="4" id="KW-1185">Reference proteome</keyword>
<evidence type="ECO:0000256" key="1">
    <source>
        <dbReference type="ARBA" id="ARBA00023002"/>
    </source>
</evidence>
<dbReference type="PANTHER" id="PTHR11695:SF294">
    <property type="entry name" value="RETICULON-4-INTERACTING PROTEIN 1, MITOCHONDRIAL"/>
    <property type="match status" value="1"/>
</dbReference>
<dbReference type="InterPro" id="IPR013154">
    <property type="entry name" value="ADH-like_N"/>
</dbReference>
<dbReference type="SUPFAM" id="SSF50129">
    <property type="entry name" value="GroES-like"/>
    <property type="match status" value="1"/>
</dbReference>
<dbReference type="PROSITE" id="PS01162">
    <property type="entry name" value="QOR_ZETA_CRYSTAL"/>
    <property type="match status" value="1"/>
</dbReference>
<dbReference type="SUPFAM" id="SSF51735">
    <property type="entry name" value="NAD(P)-binding Rossmann-fold domains"/>
    <property type="match status" value="1"/>
</dbReference>
<dbReference type="InterPro" id="IPR011032">
    <property type="entry name" value="GroES-like_sf"/>
</dbReference>
<dbReference type="Gene3D" id="3.40.50.720">
    <property type="entry name" value="NAD(P)-binding Rossmann-like Domain"/>
    <property type="match status" value="1"/>
</dbReference>
<evidence type="ECO:0000259" key="2">
    <source>
        <dbReference type="SMART" id="SM00829"/>
    </source>
</evidence>
<sequence length="340" mass="35932">MVDMLAFVVEKYGEDGLRAADVPEPGVGERDVLVRAAAASINPLDKLVRNGEFKQLLKHKRPFTLGHDVAGVVTQVGTKVRDFKVGDEVYARPRDYRIGTFAELIAIDQDDVAPKPASLTLQEAAAVPLVALAAWQILVERAEVQPGQKVLVHAGAGGLGSTVVQLAKHLGATVATTTGTATVELVRSLGADVVVDYTQEDFAEVLSGYDLVIDSLGGDNLARSLTVLKPGGRAIGVAGPPDSGFAKQLGGPGILGLVMNAISRKVRRKAKALGVSYEFFFMHASGSQLRTLGALYDSGALRPVIDSVFPFEQTLEAMAYVEQGRTRAGKVVVAMNVADS</sequence>
<dbReference type="InterPro" id="IPR002364">
    <property type="entry name" value="Quin_OxRdtase/zeta-crystal_CS"/>
</dbReference>
<dbReference type="InterPro" id="IPR050700">
    <property type="entry name" value="YIM1/Zinc_Alcohol_DH_Fams"/>
</dbReference>
<accession>A0A852WFY3</accession>
<reference evidence="3 4" key="1">
    <citation type="submission" date="2020-07" db="EMBL/GenBank/DDBJ databases">
        <title>Sequencing the genomes of 1000 actinobacteria strains.</title>
        <authorList>
            <person name="Klenk H.-P."/>
        </authorList>
    </citation>
    <scope>NUCLEOTIDE SEQUENCE [LARGE SCALE GENOMIC DNA]</scope>
    <source>
        <strain evidence="3 4">DSM 23987</strain>
    </source>
</reference>
<name>A0A852WFY3_9MICO</name>
<dbReference type="EMBL" id="JACCAB010000001">
    <property type="protein sequence ID" value="NYG06401.1"/>
    <property type="molecule type" value="Genomic_DNA"/>
</dbReference>
<dbReference type="Pfam" id="PF08240">
    <property type="entry name" value="ADH_N"/>
    <property type="match status" value="1"/>
</dbReference>
<protein>
    <submittedName>
        <fullName evidence="3">NADPH:quinone reductase-like Zn-dependent oxidoreductase</fullName>
    </submittedName>
</protein>
<organism evidence="3 4">
    <name type="scientific">Pedococcus badiiscoriae</name>
    <dbReference type="NCBI Taxonomy" id="642776"/>
    <lineage>
        <taxon>Bacteria</taxon>
        <taxon>Bacillati</taxon>
        <taxon>Actinomycetota</taxon>
        <taxon>Actinomycetes</taxon>
        <taxon>Micrococcales</taxon>
        <taxon>Intrasporangiaceae</taxon>
        <taxon>Pedococcus</taxon>
    </lineage>
</organism>
<dbReference type="PANTHER" id="PTHR11695">
    <property type="entry name" value="ALCOHOL DEHYDROGENASE RELATED"/>
    <property type="match status" value="1"/>
</dbReference>
<gene>
    <name evidence="3" type="ORF">BJ986_000888</name>
</gene>
<dbReference type="AlphaFoldDB" id="A0A852WFY3"/>
<evidence type="ECO:0000313" key="3">
    <source>
        <dbReference type="EMBL" id="NYG06401.1"/>
    </source>
</evidence>
<dbReference type="Pfam" id="PF13602">
    <property type="entry name" value="ADH_zinc_N_2"/>
    <property type="match status" value="1"/>
</dbReference>
<proteinExistence type="predicted"/>
<dbReference type="GO" id="GO:0008270">
    <property type="term" value="F:zinc ion binding"/>
    <property type="evidence" value="ECO:0007669"/>
    <property type="project" value="InterPro"/>
</dbReference>
<dbReference type="InterPro" id="IPR020843">
    <property type="entry name" value="ER"/>
</dbReference>